<feature type="transmembrane region" description="Helical" evidence="1">
    <location>
        <begin position="817"/>
        <end position="846"/>
    </location>
</feature>
<proteinExistence type="predicted"/>
<feature type="chain" id="PRO_5041681023" evidence="2">
    <location>
        <begin position="21"/>
        <end position="875"/>
    </location>
</feature>
<feature type="signal peptide" evidence="2">
    <location>
        <begin position="1"/>
        <end position="20"/>
    </location>
</feature>
<evidence type="ECO:0000256" key="1">
    <source>
        <dbReference type="SAM" id="Phobius"/>
    </source>
</evidence>
<dbReference type="InterPro" id="IPR044202">
    <property type="entry name" value="LETM1/MDM38-like"/>
</dbReference>
<sequence>MSAAVIIALTLLCNIGGAFGGNRGLRPVPPEKGIFPLDHMHLCDLVCMLLDFNIYLNEKVEYLNCLKTARHESEKCRQFSKKYLQCRMEKNLMAKQDLAELGFKESNVETPGGKITDRFELRAFEAFKRNFKDSVSGYENRAKFACKDELRPCIHLTLTPQQQRLKTHPVRAISMGSDVRKRTTAYARKHANSNVLDERNNSSLNSGMLVESLSTCYTFFKKCSSLAAPAKACFSGTDDQSKEADEVTNVASSSKGIEHNRVHCVLWLLHESSRSFSQAINLLGLSRSGPALAMAWIGKDVHEWHRRIAYQVYATKCSIVKKYAVVAVYALMKAAIDLEILLSHERLNEFSPVKEILSPLMNRMGEGIEIRLEMKHPYLVQWFRDIEMPRIAGYFIPLLKKWSMEYAGSGIAGIIVAITCCSAVVKLGSSRICCSLLVLSLEDVLVKLMDFSLNLASMDKLHQLATEAGFEQNFLYHFGGKIFPSEKTEDLEFWIGLAHKKLLKAFSEESITFKKQNFQQKIHADSLATLGLFTYLGRKTRIFLSAMGIKDLDAIVKDFLSYLECGIIFIYPEFSSIRVYQCFMEVVTDEIGWLDFYTSYVQINCKEKRSKHNARQAEKEIISSVVFTVCYDVFSGFAHFNRSTQQPLDTASRSYLLRCQGLLSICLQYHWAAYDKSGETLNTVDHAGIDNHTSYMGSINGPKLPLVFELEQMSHDLTTEGCPKSNFRNSCTFKKGPISAITSKKTYEKDSRIDKSSPQRESFIKRYSTKLASTSSDLWMGTVLLFIDIAVALELLVRQVHGYKASGSQRKRLNRTITDIIVLIPVTILMLLPVTAVGHAAILAAIKKYMPFLIPSSYSSERLDVVKQIKHTRDG</sequence>
<gene>
    <name evidence="3" type="ORF">AYBTSS11_LOCUS14605</name>
</gene>
<dbReference type="GO" id="GO:0030003">
    <property type="term" value="P:intracellular monoatomic cation homeostasis"/>
    <property type="evidence" value="ECO:0007669"/>
    <property type="project" value="TreeGrafter"/>
</dbReference>
<keyword evidence="1" id="KW-1133">Transmembrane helix</keyword>
<organism evidence="3 4">
    <name type="scientific">Sphenostylis stenocarpa</name>
    <dbReference type="NCBI Taxonomy" id="92480"/>
    <lineage>
        <taxon>Eukaryota</taxon>
        <taxon>Viridiplantae</taxon>
        <taxon>Streptophyta</taxon>
        <taxon>Embryophyta</taxon>
        <taxon>Tracheophyta</taxon>
        <taxon>Spermatophyta</taxon>
        <taxon>Magnoliopsida</taxon>
        <taxon>eudicotyledons</taxon>
        <taxon>Gunneridae</taxon>
        <taxon>Pentapetalae</taxon>
        <taxon>rosids</taxon>
        <taxon>fabids</taxon>
        <taxon>Fabales</taxon>
        <taxon>Fabaceae</taxon>
        <taxon>Papilionoideae</taxon>
        <taxon>50 kb inversion clade</taxon>
        <taxon>NPAAA clade</taxon>
        <taxon>indigoferoid/millettioid clade</taxon>
        <taxon>Phaseoleae</taxon>
        <taxon>Sphenostylis</taxon>
    </lineage>
</organism>
<accession>A0AA86T548</accession>
<keyword evidence="2" id="KW-0732">Signal</keyword>
<evidence type="ECO:0000313" key="4">
    <source>
        <dbReference type="Proteomes" id="UP001189624"/>
    </source>
</evidence>
<keyword evidence="1" id="KW-0472">Membrane</keyword>
<dbReference type="AlphaFoldDB" id="A0AA86T548"/>
<dbReference type="PANTHER" id="PTHR14009">
    <property type="entry name" value="LEUCINE ZIPPER-EF-HAND CONTAINING TRANSMEMBRANE PROTEIN"/>
    <property type="match status" value="1"/>
</dbReference>
<dbReference type="EMBL" id="OY731401">
    <property type="protein sequence ID" value="CAJ1951111.1"/>
    <property type="molecule type" value="Genomic_DNA"/>
</dbReference>
<protein>
    <submittedName>
        <fullName evidence="3">Uncharacterized protein</fullName>
    </submittedName>
</protein>
<dbReference type="GO" id="GO:0005743">
    <property type="term" value="C:mitochondrial inner membrane"/>
    <property type="evidence" value="ECO:0007669"/>
    <property type="project" value="InterPro"/>
</dbReference>
<keyword evidence="4" id="KW-1185">Reference proteome</keyword>
<keyword evidence="1" id="KW-0812">Transmembrane</keyword>
<evidence type="ECO:0000256" key="2">
    <source>
        <dbReference type="SAM" id="SignalP"/>
    </source>
</evidence>
<evidence type="ECO:0000313" key="3">
    <source>
        <dbReference type="EMBL" id="CAJ1951111.1"/>
    </source>
</evidence>
<feature type="transmembrane region" description="Helical" evidence="1">
    <location>
        <begin position="778"/>
        <end position="797"/>
    </location>
</feature>
<dbReference type="Proteomes" id="UP001189624">
    <property type="component" value="Chromosome 4"/>
</dbReference>
<dbReference type="PANTHER" id="PTHR14009:SF34">
    <property type="entry name" value="LETM1 RBD DOMAIN-CONTAINING PROTEIN"/>
    <property type="match status" value="1"/>
</dbReference>
<dbReference type="Gramene" id="rna-AYBTSS11_LOCUS14605">
    <property type="protein sequence ID" value="CAJ1951111.1"/>
    <property type="gene ID" value="gene-AYBTSS11_LOCUS14605"/>
</dbReference>
<reference evidence="3" key="1">
    <citation type="submission" date="2023-10" db="EMBL/GenBank/DDBJ databases">
        <authorList>
            <person name="Domelevo Entfellner J.-B."/>
        </authorList>
    </citation>
    <scope>NUCLEOTIDE SEQUENCE</scope>
</reference>
<name>A0AA86T548_9FABA</name>